<dbReference type="EMBL" id="LCJB01000005">
    <property type="protein sequence ID" value="KKT71906.1"/>
    <property type="molecule type" value="Genomic_DNA"/>
</dbReference>
<gene>
    <name evidence="1" type="ORF">UW63_C0005G0009</name>
</gene>
<evidence type="ECO:0000313" key="2">
    <source>
        <dbReference type="Proteomes" id="UP000034154"/>
    </source>
</evidence>
<dbReference type="Gene3D" id="3.30.1490.300">
    <property type="match status" value="1"/>
</dbReference>
<reference evidence="1 2" key="1">
    <citation type="journal article" date="2015" name="Nature">
        <title>rRNA introns, odd ribosomes, and small enigmatic genomes across a large radiation of phyla.</title>
        <authorList>
            <person name="Brown C.T."/>
            <person name="Hug L.A."/>
            <person name="Thomas B.C."/>
            <person name="Sharon I."/>
            <person name="Castelle C.J."/>
            <person name="Singh A."/>
            <person name="Wilkins M.J."/>
            <person name="Williams K.H."/>
            <person name="Banfield J.F."/>
        </authorList>
    </citation>
    <scope>NUCLEOTIDE SEQUENCE [LARGE SCALE GENOMIC DNA]</scope>
</reference>
<accession>A0A0G1JJW8</accession>
<name>A0A0G1JJW8_9BACT</name>
<dbReference type="Pfam" id="PF11104">
    <property type="entry name" value="PilM_2"/>
    <property type="match status" value="1"/>
</dbReference>
<comment type="caution">
    <text evidence="1">The sequence shown here is derived from an EMBL/GenBank/DDBJ whole genome shotgun (WGS) entry which is preliminary data.</text>
</comment>
<organism evidence="1 2">
    <name type="scientific">Candidatus Uhrbacteria bacterium GW2011_GWF2_44_350</name>
    <dbReference type="NCBI Taxonomy" id="1619000"/>
    <lineage>
        <taxon>Bacteria</taxon>
        <taxon>Candidatus Uhriibacteriota</taxon>
    </lineage>
</organism>
<proteinExistence type="predicted"/>
<dbReference type="InterPro" id="IPR043129">
    <property type="entry name" value="ATPase_NBD"/>
</dbReference>
<dbReference type="Gene3D" id="3.30.420.40">
    <property type="match status" value="2"/>
</dbReference>
<dbReference type="PANTHER" id="PTHR32432">
    <property type="entry name" value="CELL DIVISION PROTEIN FTSA-RELATED"/>
    <property type="match status" value="1"/>
</dbReference>
<protein>
    <submittedName>
        <fullName evidence="1">Type IV pilus assembly protein PilM</fullName>
    </submittedName>
</protein>
<dbReference type="CDD" id="cd24049">
    <property type="entry name" value="ASKHA_NBD_PilM"/>
    <property type="match status" value="1"/>
</dbReference>
<dbReference type="Proteomes" id="UP000034154">
    <property type="component" value="Unassembled WGS sequence"/>
</dbReference>
<dbReference type="PIRSF" id="PIRSF019169">
    <property type="entry name" value="PilM"/>
    <property type="match status" value="1"/>
</dbReference>
<dbReference type="InterPro" id="IPR050696">
    <property type="entry name" value="FtsA/MreB"/>
</dbReference>
<dbReference type="SUPFAM" id="SSF53067">
    <property type="entry name" value="Actin-like ATPase domain"/>
    <property type="match status" value="1"/>
</dbReference>
<dbReference type="PANTHER" id="PTHR32432:SF3">
    <property type="entry name" value="ETHANOLAMINE UTILIZATION PROTEIN EUTJ"/>
    <property type="match status" value="1"/>
</dbReference>
<evidence type="ECO:0000313" key="1">
    <source>
        <dbReference type="EMBL" id="KKT71906.1"/>
    </source>
</evidence>
<sequence length="367" mass="39876">MFGFGKKTTKNYLGIDIGAGGVKIVELMNEKGRGRLITYGYSERGVDGNGLHPLEDVKATAEVVASICKKSGMTSVRAVGALPLSSVFSAIVAVPRGKDEKIIKEAVNEQVKKLAPMPLEEMITYSTFIDPLKIKEEKKTATVLNTDAKNYVRVLVTGAAKSLVQKYIEIFKLAKIDLVALDTEAFALIRSLVGKDKSTVMIVDIGYTRTNFTIVEKGIPFLTRSINVGGGTVTKKIMEQLNVPEAEAERLKQDLGTMAESDPQTGEGLQVVLASVLQPMINEIKYASEVYAKMELTDGKKVEKIILTGGSAHLPGLVKELTMAMNTNVYIGDPWARVMTPEELRPVLDEIGPKLSVAIGLAMRELD</sequence>
<dbReference type="InterPro" id="IPR005883">
    <property type="entry name" value="PilM"/>
</dbReference>
<dbReference type="AlphaFoldDB" id="A0A0G1JJW8"/>